<evidence type="ECO:0000259" key="1">
    <source>
        <dbReference type="PROSITE" id="PS51163"/>
    </source>
</evidence>
<dbReference type="PATRIC" id="fig|33888.3.peg.1828"/>
<dbReference type="EMBL" id="CP015515">
    <property type="protein sequence ID" value="AND16795.1"/>
    <property type="molecule type" value="Genomic_DNA"/>
</dbReference>
<feature type="domain" description="YrdC-like" evidence="1">
    <location>
        <begin position="11"/>
        <end position="236"/>
    </location>
</feature>
<organism evidence="2 3">
    <name type="scientific">Rathayibacter tritici</name>
    <dbReference type="NCBI Taxonomy" id="33888"/>
    <lineage>
        <taxon>Bacteria</taxon>
        <taxon>Bacillati</taxon>
        <taxon>Actinomycetota</taxon>
        <taxon>Actinomycetes</taxon>
        <taxon>Micrococcales</taxon>
        <taxon>Microbacteriaceae</taxon>
        <taxon>Rathayibacter</taxon>
    </lineage>
</organism>
<dbReference type="SUPFAM" id="SSF55821">
    <property type="entry name" value="YrdC/RibB"/>
    <property type="match status" value="1"/>
</dbReference>
<dbReference type="RefSeq" id="WP_068253856.1">
    <property type="nucleotide sequence ID" value="NZ_CP015515.1"/>
</dbReference>
<proteinExistence type="predicted"/>
<evidence type="ECO:0000313" key="3">
    <source>
        <dbReference type="Proteomes" id="UP000077071"/>
    </source>
</evidence>
<dbReference type="InterPro" id="IPR006070">
    <property type="entry name" value="Sua5-like_dom"/>
</dbReference>
<evidence type="ECO:0000313" key="2">
    <source>
        <dbReference type="EMBL" id="AND16795.1"/>
    </source>
</evidence>
<reference evidence="2 3" key="1">
    <citation type="submission" date="2016-05" db="EMBL/GenBank/DDBJ databases">
        <title>Complete genome sequence of Rathayibacter tritici NCPPB 1953.</title>
        <authorList>
            <person name="Park J."/>
            <person name="Lee H.-H."/>
            <person name="Lee S.-W."/>
            <person name="Seo Y.-S."/>
        </authorList>
    </citation>
    <scope>NUCLEOTIDE SEQUENCE [LARGE SCALE GENOMIC DNA]</scope>
    <source>
        <strain evidence="2 3">NCPPB 1953</strain>
    </source>
</reference>
<gene>
    <name evidence="2" type="ORF">A6122_1662</name>
</gene>
<dbReference type="OrthoDB" id="2135299at2"/>
<dbReference type="PROSITE" id="PS51163">
    <property type="entry name" value="YRDC"/>
    <property type="match status" value="1"/>
</dbReference>
<dbReference type="Proteomes" id="UP000077071">
    <property type="component" value="Chromosome"/>
</dbReference>
<accession>A0A169C0N4</accession>
<dbReference type="InterPro" id="IPR017945">
    <property type="entry name" value="DHBP_synth_RibB-like_a/b_dom"/>
</dbReference>
<sequence>MTSTTVIEWREQVPAEAVDALSAPGGLVVCATKVGYILMTTDGAGLERKFSAKQRNRNKPGVVLCASIEQLTELAELNDEVLAFYRKHWDQDVLLGCILPWKAEAVDLIDEDARELVRDGRGTSCFVIRFGRPAEQLVSTLWERERTLTFASSANPSGVGNRGRVANIGERIENEADIIVSADSYVASIQPDKDEDSRHEQGVMVSMVDASGALIPVQGGERSITPGPVLIRRGLDYERIMLNLAEQFNSWDYRQGEYY</sequence>
<protein>
    <submittedName>
        <fullName evidence="2">Translation factor Sua5</fullName>
    </submittedName>
</protein>
<dbReference type="KEGG" id="rtn:A6122_1662"/>
<keyword evidence="3" id="KW-1185">Reference proteome</keyword>
<dbReference type="AlphaFoldDB" id="A0A169C0N4"/>
<name>A0A169C0N4_9MICO</name>
<dbReference type="STRING" id="33888.A6122_1662"/>
<dbReference type="GO" id="GO:0003725">
    <property type="term" value="F:double-stranded RNA binding"/>
    <property type="evidence" value="ECO:0007669"/>
    <property type="project" value="InterPro"/>
</dbReference>
<dbReference type="Gene3D" id="3.90.870.10">
    <property type="entry name" value="DHBP synthase"/>
    <property type="match status" value="1"/>
</dbReference>
<dbReference type="Pfam" id="PF01300">
    <property type="entry name" value="Sua5_yciO_yrdC"/>
    <property type="match status" value="1"/>
</dbReference>